<evidence type="ECO:0000256" key="2">
    <source>
        <dbReference type="ARBA" id="ARBA00022475"/>
    </source>
</evidence>
<dbReference type="GO" id="GO:0005886">
    <property type="term" value="C:plasma membrane"/>
    <property type="evidence" value="ECO:0007669"/>
    <property type="project" value="UniProtKB-SubCell"/>
</dbReference>
<feature type="transmembrane region" description="Helical" evidence="9">
    <location>
        <begin position="211"/>
        <end position="238"/>
    </location>
</feature>
<dbReference type="KEGG" id="cle:Clole_0184"/>
<dbReference type="eggNOG" id="COG4564">
    <property type="taxonomic scope" value="Bacteria"/>
</dbReference>
<dbReference type="InterPro" id="IPR003660">
    <property type="entry name" value="HAMP_dom"/>
</dbReference>
<dbReference type="HOGENOM" id="CLU_000445_107_21_9"/>
<dbReference type="PRINTS" id="PR00260">
    <property type="entry name" value="CHEMTRNSDUCR"/>
</dbReference>
<evidence type="ECO:0000256" key="3">
    <source>
        <dbReference type="ARBA" id="ARBA00022692"/>
    </source>
</evidence>
<evidence type="ECO:0000313" key="13">
    <source>
        <dbReference type="Proteomes" id="UP000008467"/>
    </source>
</evidence>
<dbReference type="Gene3D" id="6.10.340.10">
    <property type="match status" value="1"/>
</dbReference>
<evidence type="ECO:0000259" key="11">
    <source>
        <dbReference type="PROSITE" id="PS50885"/>
    </source>
</evidence>
<dbReference type="Pfam" id="PF00015">
    <property type="entry name" value="MCPsignal"/>
    <property type="match status" value="1"/>
</dbReference>
<name>F2JHZ4_CELLD</name>
<dbReference type="InterPro" id="IPR033480">
    <property type="entry name" value="sCache_2"/>
</dbReference>
<dbReference type="eggNOG" id="COG0840">
    <property type="taxonomic scope" value="Bacteria"/>
</dbReference>
<dbReference type="EMBL" id="CP002582">
    <property type="protein sequence ID" value="ADZ81938.1"/>
    <property type="molecule type" value="Genomic_DNA"/>
</dbReference>
<feature type="domain" description="Methyl-accepting transducer" evidence="10">
    <location>
        <begin position="299"/>
        <end position="543"/>
    </location>
</feature>
<dbReference type="InterPro" id="IPR004090">
    <property type="entry name" value="Chemotax_Me-accpt_rcpt"/>
</dbReference>
<dbReference type="Gene3D" id="3.30.450.20">
    <property type="entry name" value="PAS domain"/>
    <property type="match status" value="1"/>
</dbReference>
<dbReference type="PROSITE" id="PS50885">
    <property type="entry name" value="HAMP"/>
    <property type="match status" value="1"/>
</dbReference>
<dbReference type="STRING" id="642492.Clole_0184"/>
<keyword evidence="2" id="KW-1003">Cell membrane</keyword>
<comment type="similarity">
    <text evidence="7">Belongs to the methyl-accepting chemotaxis (MCP) protein family.</text>
</comment>
<evidence type="ECO:0000313" key="12">
    <source>
        <dbReference type="EMBL" id="ADZ81938.1"/>
    </source>
</evidence>
<dbReference type="SUPFAM" id="SSF58104">
    <property type="entry name" value="Methyl-accepting chemotaxis protein (MCP) signaling domain"/>
    <property type="match status" value="1"/>
</dbReference>
<evidence type="ECO:0000256" key="9">
    <source>
        <dbReference type="SAM" id="Phobius"/>
    </source>
</evidence>
<dbReference type="Gene3D" id="1.10.287.950">
    <property type="entry name" value="Methyl-accepting chemotaxis protein"/>
    <property type="match status" value="1"/>
</dbReference>
<keyword evidence="3 9" id="KW-0812">Transmembrane</keyword>
<evidence type="ECO:0000256" key="6">
    <source>
        <dbReference type="ARBA" id="ARBA00023224"/>
    </source>
</evidence>
<dbReference type="Proteomes" id="UP000008467">
    <property type="component" value="Chromosome"/>
</dbReference>
<keyword evidence="13" id="KW-1185">Reference proteome</keyword>
<dbReference type="PANTHER" id="PTHR32089:SF118">
    <property type="entry name" value="HEME-BASED AEROTACTIC TRANSDUCER HEMAT"/>
    <property type="match status" value="1"/>
</dbReference>
<dbReference type="InterPro" id="IPR004089">
    <property type="entry name" value="MCPsignal_dom"/>
</dbReference>
<protein>
    <submittedName>
        <fullName evidence="12">Methyl-accepting chemotaxis sensory transducer with Cache sensor</fullName>
    </submittedName>
</protein>
<evidence type="ECO:0000259" key="10">
    <source>
        <dbReference type="PROSITE" id="PS50111"/>
    </source>
</evidence>
<dbReference type="GO" id="GO:0004888">
    <property type="term" value="F:transmembrane signaling receptor activity"/>
    <property type="evidence" value="ECO:0007669"/>
    <property type="project" value="InterPro"/>
</dbReference>
<dbReference type="AlphaFoldDB" id="F2JHZ4"/>
<evidence type="ECO:0000256" key="5">
    <source>
        <dbReference type="ARBA" id="ARBA00023136"/>
    </source>
</evidence>
<keyword evidence="4 9" id="KW-1133">Transmembrane helix</keyword>
<sequence length="593" mass="65251">MIKNIKVKTKMIILNILVLITIILTAGYSLLELHISNRVSLDVLEKSIREKYDDSIQKQVTGVVTLLDHIYKQYEAGEYTLEEAKTLGADLVRNMRYGNGGYFWIDTVEGVNVVLLGSETEGTNRYDAKDVNGFEYMKAIINAGLQEDGGYANYHFPREGETEPSPKRSYSILFEPFNWVVGTGDYTDDIDQLVQKYADEIHHKERQTRNMIFAGTLLMIILVGSITMSITIGILNALKITKEQLGKWGKGDFTTELPQRFLERKDDFGELAAAMEEMRNAIKLLVGRVKGEAIGIGKVVQEVNEKVVVLNGEIEEIASTTEELAAGMEETAASSQEMAATSREIQHAVKSISEKSQEGAEQAERISERAATIKLETQKAKDKAVMMHHEIRDKLNEALENAQVVEQIQTLSDSIMNITAQTNLLALNASIEAARAGEAGKGFSVVASEITNLANQSKSTVIQIQEVTGQVMDAVNNLANNSKELLEYVGTDVSKDYETFLEVADTYSADANYVDDLVTDFSATAEELLASIDNIMLAIDEVAKAATEGAMGTTNIAEKNTNIMTTSSEVVAGVQDSMKSSLVLQEEISKFTV</sequence>
<dbReference type="PROSITE" id="PS50111">
    <property type="entry name" value="CHEMOTAXIS_TRANSDUC_2"/>
    <property type="match status" value="1"/>
</dbReference>
<organism evidence="12 13">
    <name type="scientific">Cellulosilyticum lentocellum (strain ATCC 49066 / DSM 5427 / NCIMB 11756 / RHM5)</name>
    <name type="common">Clostridium lentocellum</name>
    <dbReference type="NCBI Taxonomy" id="642492"/>
    <lineage>
        <taxon>Bacteria</taxon>
        <taxon>Bacillati</taxon>
        <taxon>Bacillota</taxon>
        <taxon>Clostridia</taxon>
        <taxon>Lachnospirales</taxon>
        <taxon>Cellulosilyticaceae</taxon>
        <taxon>Cellulosilyticum</taxon>
    </lineage>
</organism>
<dbReference type="Pfam" id="PF17200">
    <property type="entry name" value="sCache_2"/>
    <property type="match status" value="1"/>
</dbReference>
<dbReference type="GO" id="GO:0006935">
    <property type="term" value="P:chemotaxis"/>
    <property type="evidence" value="ECO:0007669"/>
    <property type="project" value="InterPro"/>
</dbReference>
<reference evidence="12 13" key="1">
    <citation type="journal article" date="2011" name="J. Bacteriol.">
        <title>Complete genome sequence of the cellulose-degrading bacterium Cellulosilyticum lentocellum.</title>
        <authorList>
            <consortium name="US DOE Joint Genome Institute"/>
            <person name="Miller D.A."/>
            <person name="Suen G."/>
            <person name="Bruce D."/>
            <person name="Copeland A."/>
            <person name="Cheng J.F."/>
            <person name="Detter C."/>
            <person name="Goodwin L.A."/>
            <person name="Han C.S."/>
            <person name="Hauser L.J."/>
            <person name="Land M.L."/>
            <person name="Lapidus A."/>
            <person name="Lucas S."/>
            <person name="Meincke L."/>
            <person name="Pitluck S."/>
            <person name="Tapia R."/>
            <person name="Teshima H."/>
            <person name="Woyke T."/>
            <person name="Fox B.G."/>
            <person name="Angert E.R."/>
            <person name="Currie C.R."/>
        </authorList>
    </citation>
    <scope>NUCLEOTIDE SEQUENCE [LARGE SCALE GENOMIC DNA]</scope>
    <source>
        <strain evidence="13">ATCC 49066 / DSM 5427 / NCIMB 11756 / RHM5</strain>
    </source>
</reference>
<evidence type="ECO:0000256" key="1">
    <source>
        <dbReference type="ARBA" id="ARBA00004651"/>
    </source>
</evidence>
<gene>
    <name evidence="12" type="ordered locus">Clole_0184</name>
</gene>
<keyword evidence="5 9" id="KW-0472">Membrane</keyword>
<evidence type="ECO:0000256" key="4">
    <source>
        <dbReference type="ARBA" id="ARBA00022989"/>
    </source>
</evidence>
<evidence type="ECO:0000256" key="8">
    <source>
        <dbReference type="PROSITE-ProRule" id="PRU00284"/>
    </source>
</evidence>
<feature type="domain" description="HAMP" evidence="11">
    <location>
        <begin position="232"/>
        <end position="287"/>
    </location>
</feature>
<keyword evidence="6 8" id="KW-0807">Transducer</keyword>
<feature type="transmembrane region" description="Helical" evidence="9">
    <location>
        <begin position="12"/>
        <end position="31"/>
    </location>
</feature>
<dbReference type="SMART" id="SM01049">
    <property type="entry name" value="Cache_2"/>
    <property type="match status" value="1"/>
</dbReference>
<evidence type="ECO:0000256" key="7">
    <source>
        <dbReference type="ARBA" id="ARBA00029447"/>
    </source>
</evidence>
<comment type="subcellular location">
    <subcellularLocation>
        <location evidence="1">Cell membrane</location>
        <topology evidence="1">Multi-pass membrane protein</topology>
    </subcellularLocation>
</comment>
<proteinExistence type="inferred from homology"/>
<dbReference type="RefSeq" id="WP_013655239.1">
    <property type="nucleotide sequence ID" value="NC_015275.1"/>
</dbReference>
<dbReference type="PANTHER" id="PTHR32089">
    <property type="entry name" value="METHYL-ACCEPTING CHEMOTAXIS PROTEIN MCPB"/>
    <property type="match status" value="1"/>
</dbReference>
<dbReference type="GO" id="GO:0007165">
    <property type="term" value="P:signal transduction"/>
    <property type="evidence" value="ECO:0007669"/>
    <property type="project" value="UniProtKB-KW"/>
</dbReference>
<accession>F2JHZ4</accession>
<dbReference type="SMART" id="SM00283">
    <property type="entry name" value="MA"/>
    <property type="match status" value="1"/>
</dbReference>